<dbReference type="Gene3D" id="2.40.70.10">
    <property type="entry name" value="Acid Proteases"/>
    <property type="match status" value="1"/>
</dbReference>
<keyword evidence="2" id="KW-1185">Reference proteome</keyword>
<name>A0A5B6WI88_9ROSI</name>
<evidence type="ECO:0000313" key="1">
    <source>
        <dbReference type="EMBL" id="KAA3480886.1"/>
    </source>
</evidence>
<sequence length="86" mass="9887">MVDKVCKNYPLMVKGICFSANFMLLPFDEFNVILGMDWLTRYDVVLNCKQIYILLKCENDELLCDESGKLDGLPNVISAITEQKYV</sequence>
<dbReference type="InterPro" id="IPR021109">
    <property type="entry name" value="Peptidase_aspartic_dom_sf"/>
</dbReference>
<dbReference type="Proteomes" id="UP000325315">
    <property type="component" value="Unassembled WGS sequence"/>
</dbReference>
<dbReference type="Pfam" id="PF08284">
    <property type="entry name" value="RVP_2"/>
    <property type="match status" value="1"/>
</dbReference>
<gene>
    <name evidence="1" type="ORF">EPI10_021293</name>
</gene>
<proteinExistence type="predicted"/>
<comment type="caution">
    <text evidence="1">The sequence shown here is derived from an EMBL/GenBank/DDBJ whole genome shotgun (WGS) entry which is preliminary data.</text>
</comment>
<evidence type="ECO:0008006" key="3">
    <source>
        <dbReference type="Google" id="ProtNLM"/>
    </source>
</evidence>
<dbReference type="AlphaFoldDB" id="A0A5B6WI88"/>
<dbReference type="EMBL" id="SMMG02000003">
    <property type="protein sequence ID" value="KAA3480886.1"/>
    <property type="molecule type" value="Genomic_DNA"/>
</dbReference>
<dbReference type="OrthoDB" id="908688at2759"/>
<organism evidence="1 2">
    <name type="scientific">Gossypium australe</name>
    <dbReference type="NCBI Taxonomy" id="47621"/>
    <lineage>
        <taxon>Eukaryota</taxon>
        <taxon>Viridiplantae</taxon>
        <taxon>Streptophyta</taxon>
        <taxon>Embryophyta</taxon>
        <taxon>Tracheophyta</taxon>
        <taxon>Spermatophyta</taxon>
        <taxon>Magnoliopsida</taxon>
        <taxon>eudicotyledons</taxon>
        <taxon>Gunneridae</taxon>
        <taxon>Pentapetalae</taxon>
        <taxon>rosids</taxon>
        <taxon>malvids</taxon>
        <taxon>Malvales</taxon>
        <taxon>Malvaceae</taxon>
        <taxon>Malvoideae</taxon>
        <taxon>Gossypium</taxon>
    </lineage>
</organism>
<accession>A0A5B6WI88</accession>
<protein>
    <recommendedName>
        <fullName evidence="3">RVP_2 domain-containing protein</fullName>
    </recommendedName>
</protein>
<reference evidence="2" key="1">
    <citation type="journal article" date="2019" name="Plant Biotechnol. J.">
        <title>Genome sequencing of the Australian wild diploid species Gossypium australe highlights disease resistance and delayed gland morphogenesis.</title>
        <authorList>
            <person name="Cai Y."/>
            <person name="Cai X."/>
            <person name="Wang Q."/>
            <person name="Wang P."/>
            <person name="Zhang Y."/>
            <person name="Cai C."/>
            <person name="Xu Y."/>
            <person name="Wang K."/>
            <person name="Zhou Z."/>
            <person name="Wang C."/>
            <person name="Geng S."/>
            <person name="Li B."/>
            <person name="Dong Q."/>
            <person name="Hou Y."/>
            <person name="Wang H."/>
            <person name="Ai P."/>
            <person name="Liu Z."/>
            <person name="Yi F."/>
            <person name="Sun M."/>
            <person name="An G."/>
            <person name="Cheng J."/>
            <person name="Zhang Y."/>
            <person name="Shi Q."/>
            <person name="Xie Y."/>
            <person name="Shi X."/>
            <person name="Chang Y."/>
            <person name="Huang F."/>
            <person name="Chen Y."/>
            <person name="Hong S."/>
            <person name="Mi L."/>
            <person name="Sun Q."/>
            <person name="Zhang L."/>
            <person name="Zhou B."/>
            <person name="Peng R."/>
            <person name="Zhang X."/>
            <person name="Liu F."/>
        </authorList>
    </citation>
    <scope>NUCLEOTIDE SEQUENCE [LARGE SCALE GENOMIC DNA]</scope>
    <source>
        <strain evidence="2">cv. PA1801</strain>
    </source>
</reference>
<evidence type="ECO:0000313" key="2">
    <source>
        <dbReference type="Proteomes" id="UP000325315"/>
    </source>
</evidence>